<dbReference type="VEuPathDB" id="AmoebaDB:NAEGRDRAFT_75069"/>
<dbReference type="InParanoid" id="D2W130"/>
<name>D2W130_NAEGR</name>
<accession>D2W130</accession>
<dbReference type="Proteomes" id="UP000006671">
    <property type="component" value="Unassembled WGS sequence"/>
</dbReference>
<feature type="region of interest" description="Disordered" evidence="1">
    <location>
        <begin position="1"/>
        <end position="66"/>
    </location>
</feature>
<protein>
    <submittedName>
        <fullName evidence="2">Predicted protein</fullName>
    </submittedName>
</protein>
<feature type="compositionally biased region" description="Basic residues" evidence="1">
    <location>
        <begin position="141"/>
        <end position="152"/>
    </location>
</feature>
<dbReference type="GeneID" id="8853672"/>
<dbReference type="EMBL" id="GG738920">
    <property type="protein sequence ID" value="EFC37290.1"/>
    <property type="molecule type" value="Genomic_DNA"/>
</dbReference>
<dbReference type="AlphaFoldDB" id="D2W130"/>
<gene>
    <name evidence="2" type="ORF">NAEGRDRAFT_75069</name>
</gene>
<evidence type="ECO:0000313" key="3">
    <source>
        <dbReference type="Proteomes" id="UP000006671"/>
    </source>
</evidence>
<dbReference type="KEGG" id="ngr:NAEGRDRAFT_75069"/>
<evidence type="ECO:0000256" key="1">
    <source>
        <dbReference type="SAM" id="MobiDB-lite"/>
    </source>
</evidence>
<keyword evidence="3" id="KW-1185">Reference proteome</keyword>
<sequence length="360" mass="40531">MTQPALPGTELFDNNSYGEDLSQEFYSSPLPKYPYEEEQQEFDDIFNSQDDAKNQDNQGVSVPSTPAVHAERSNILEGSNVVDQGLLVAPTTDLCYCQEQIQQQINLTMLMFSMIINGQLQLVPTLQPTTTLEVLGEAHHPPTRKTSKTLKRKAIDSGSEDDDDHSSVSSSTPKKKTKQQSSAPMTMSPPPNTDNNQTLLVSSGAVHNDIYVQFEKPLDKEISVQWSLYWSSKPTTQINEHAKVDFTFHPYDGTVYRLNILQGKNLIPYLKEHKQLPKKPSKPKELSEGGIYYLQVNSQLYQLYSKYNQKDNELDNTLILNSSTCTGNLSMQWVKQSNYTHKPFPTPTCQISSIISNDAN</sequence>
<evidence type="ECO:0000313" key="2">
    <source>
        <dbReference type="EMBL" id="EFC37290.1"/>
    </source>
</evidence>
<feature type="region of interest" description="Disordered" evidence="1">
    <location>
        <begin position="134"/>
        <end position="199"/>
    </location>
</feature>
<feature type="compositionally biased region" description="Polar residues" evidence="1">
    <location>
        <begin position="55"/>
        <end position="64"/>
    </location>
</feature>
<reference evidence="2 3" key="1">
    <citation type="journal article" date="2010" name="Cell">
        <title>The genome of Naegleria gruberi illuminates early eukaryotic versatility.</title>
        <authorList>
            <person name="Fritz-Laylin L.K."/>
            <person name="Prochnik S.E."/>
            <person name="Ginger M.L."/>
            <person name="Dacks J.B."/>
            <person name="Carpenter M.L."/>
            <person name="Field M.C."/>
            <person name="Kuo A."/>
            <person name="Paredez A."/>
            <person name="Chapman J."/>
            <person name="Pham J."/>
            <person name="Shu S."/>
            <person name="Neupane R."/>
            <person name="Cipriano M."/>
            <person name="Mancuso J."/>
            <person name="Tu H."/>
            <person name="Salamov A."/>
            <person name="Lindquist E."/>
            <person name="Shapiro H."/>
            <person name="Lucas S."/>
            <person name="Grigoriev I.V."/>
            <person name="Cande W.Z."/>
            <person name="Fulton C."/>
            <person name="Rokhsar D.S."/>
            <person name="Dawson S.C."/>
        </authorList>
    </citation>
    <scope>NUCLEOTIDE SEQUENCE [LARGE SCALE GENOMIC DNA]</scope>
    <source>
        <strain evidence="2 3">NEG-M</strain>
    </source>
</reference>
<proteinExistence type="predicted"/>
<organism evidence="3">
    <name type="scientific">Naegleria gruberi</name>
    <name type="common">Amoeba</name>
    <dbReference type="NCBI Taxonomy" id="5762"/>
    <lineage>
        <taxon>Eukaryota</taxon>
        <taxon>Discoba</taxon>
        <taxon>Heterolobosea</taxon>
        <taxon>Tetramitia</taxon>
        <taxon>Eutetramitia</taxon>
        <taxon>Vahlkampfiidae</taxon>
        <taxon>Naegleria</taxon>
    </lineage>
</organism>
<dbReference type="RefSeq" id="XP_002670034.1">
    <property type="nucleotide sequence ID" value="XM_002669988.1"/>
</dbReference>